<dbReference type="GO" id="GO:0016301">
    <property type="term" value="F:kinase activity"/>
    <property type="evidence" value="ECO:0007669"/>
    <property type="project" value="UniProtKB-KW"/>
</dbReference>
<evidence type="ECO:0000256" key="7">
    <source>
        <dbReference type="ARBA" id="ARBA00022699"/>
    </source>
</evidence>
<gene>
    <name evidence="12" type="primary">IBTK</name>
    <name evidence="12" type="ORF">NPIL_78131</name>
</gene>
<dbReference type="Proteomes" id="UP000887013">
    <property type="component" value="Unassembled WGS sequence"/>
</dbReference>
<evidence type="ECO:0000256" key="8">
    <source>
        <dbReference type="ARBA" id="ARBA00022737"/>
    </source>
</evidence>
<comment type="subcellular location">
    <subcellularLocation>
        <location evidence="2">Secreted</location>
    </subcellularLocation>
    <subcellularLocation>
        <location evidence="1">Target cell membrane</location>
    </subcellularLocation>
</comment>
<keyword evidence="10" id="KW-0472">Membrane</keyword>
<keyword evidence="12" id="KW-0808">Transferase</keyword>
<dbReference type="GO" id="GO:0044218">
    <property type="term" value="C:other organism cell membrane"/>
    <property type="evidence" value="ECO:0007669"/>
    <property type="project" value="UniProtKB-KW"/>
</dbReference>
<feature type="non-terminal residue" evidence="12">
    <location>
        <position position="1"/>
    </location>
</feature>
<keyword evidence="7" id="KW-0528">Neurotoxin</keyword>
<keyword evidence="13" id="KW-1185">Reference proteome</keyword>
<dbReference type="PANTHER" id="PTHR22872">
    <property type="entry name" value="BTK-BINDING PROTEIN-RELATED"/>
    <property type="match status" value="1"/>
</dbReference>
<dbReference type="OrthoDB" id="1893551at2759"/>
<name>A0A8X6JQX2_NEPPI</name>
<dbReference type="GO" id="GO:0090729">
    <property type="term" value="F:toxin activity"/>
    <property type="evidence" value="ECO:0007669"/>
    <property type="project" value="UniProtKB-KW"/>
</dbReference>
<evidence type="ECO:0000256" key="11">
    <source>
        <dbReference type="PROSITE-ProRule" id="PRU00235"/>
    </source>
</evidence>
<keyword evidence="8" id="KW-0677">Repeat</keyword>
<evidence type="ECO:0000256" key="9">
    <source>
        <dbReference type="ARBA" id="ARBA00023028"/>
    </source>
</evidence>
<dbReference type="PROSITE" id="PS50012">
    <property type="entry name" value="RCC1_3"/>
    <property type="match status" value="3"/>
</dbReference>
<evidence type="ECO:0000256" key="10">
    <source>
        <dbReference type="ARBA" id="ARBA00023298"/>
    </source>
</evidence>
<dbReference type="PANTHER" id="PTHR22872:SF2">
    <property type="entry name" value="INHIBITOR OF BRUTON TYROSINE KINASE"/>
    <property type="match status" value="1"/>
</dbReference>
<evidence type="ECO:0000256" key="6">
    <source>
        <dbReference type="ARBA" id="ARBA00022656"/>
    </source>
</evidence>
<evidence type="ECO:0000313" key="13">
    <source>
        <dbReference type="Proteomes" id="UP000887013"/>
    </source>
</evidence>
<dbReference type="SMART" id="SM00248">
    <property type="entry name" value="ANK"/>
    <property type="match status" value="2"/>
</dbReference>
<proteinExistence type="predicted"/>
<dbReference type="GO" id="GO:0044231">
    <property type="term" value="C:host cell presynaptic membrane"/>
    <property type="evidence" value="ECO:0007669"/>
    <property type="project" value="UniProtKB-KW"/>
</dbReference>
<dbReference type="InterPro" id="IPR036770">
    <property type="entry name" value="Ankyrin_rpt-contain_sf"/>
</dbReference>
<evidence type="ECO:0000313" key="12">
    <source>
        <dbReference type="EMBL" id="GFS53097.1"/>
    </source>
</evidence>
<keyword evidence="12" id="KW-0418">Kinase</keyword>
<dbReference type="InterPro" id="IPR009091">
    <property type="entry name" value="RCC1/BLIP-II"/>
</dbReference>
<keyword evidence="3" id="KW-0268">Exocytosis</keyword>
<dbReference type="InterPro" id="IPR000408">
    <property type="entry name" value="Reg_chr_condens"/>
</dbReference>
<dbReference type="AlphaFoldDB" id="A0A8X6JQX2"/>
<dbReference type="EMBL" id="BMAW01046037">
    <property type="protein sequence ID" value="GFS53097.1"/>
    <property type="molecule type" value="Genomic_DNA"/>
</dbReference>
<feature type="repeat" description="RCC1" evidence="11">
    <location>
        <begin position="250"/>
        <end position="304"/>
    </location>
</feature>
<dbReference type="GO" id="GO:0005576">
    <property type="term" value="C:extracellular region"/>
    <property type="evidence" value="ECO:0007669"/>
    <property type="project" value="UniProtKB-SubCell"/>
</dbReference>
<dbReference type="SUPFAM" id="SSF50985">
    <property type="entry name" value="RCC1/BLIP-II"/>
    <property type="match status" value="1"/>
</dbReference>
<keyword evidence="5" id="KW-1052">Target cell membrane</keyword>
<dbReference type="InterPro" id="IPR002110">
    <property type="entry name" value="Ankyrin_rpt"/>
</dbReference>
<sequence length="457" mass="50945">MEQLFDRDCTPKCRSSTHAKQILSCVPFATTSQLRTYAVWLCHNFAVVSDELGRHLLHIASACGKWQIVEWLLKQCSADIDIKDRESGWTALHRSFFYGQLASARVLCMNSASLRLTDHEGFTPLDIIIKDRPPYIEYRYSDPSDVYVWGLNFNYNLGVGNSENKTVPDVLEVFRKDCIDIQQVVITKFHSVFLSLNGHVYTCGYGLGGRLGQRTEDTVLIPSPVKGLNSQTCVQIAAGEDHMILLFENRQVWSCGSNTYHQLGLIPPPEKILQPKPLSLKFLKEKTVLGICAARFHSVIYTKDSVYTFGLNAGQLGHPKGDRTQIHPRQVSALSTEECYLTHVITSDGAIVCATSRGDIYVFHEYQIRKIAFRQLEISKLSMVGGHLDSRCDVAGVHEGCGLELRVVLLTKSGKQSSGSRSTVNPTEPRELKSLGVRKVDAGGADFLPLKELIVPM</sequence>
<protein>
    <submittedName>
        <fullName evidence="12">Inhibitor of Bruton tyrosine kinase</fullName>
    </submittedName>
</protein>
<feature type="repeat" description="RCC1" evidence="11">
    <location>
        <begin position="144"/>
        <end position="197"/>
    </location>
</feature>
<evidence type="ECO:0000256" key="5">
    <source>
        <dbReference type="ARBA" id="ARBA00022537"/>
    </source>
</evidence>
<dbReference type="GO" id="GO:0006887">
    <property type="term" value="P:exocytosis"/>
    <property type="evidence" value="ECO:0007669"/>
    <property type="project" value="UniProtKB-KW"/>
</dbReference>
<dbReference type="Pfam" id="PF12796">
    <property type="entry name" value="Ank_2"/>
    <property type="match status" value="1"/>
</dbReference>
<dbReference type="SUPFAM" id="SSF48403">
    <property type="entry name" value="Ankyrin repeat"/>
    <property type="match status" value="1"/>
</dbReference>
<reference evidence="12" key="1">
    <citation type="submission" date="2020-08" db="EMBL/GenBank/DDBJ databases">
        <title>Multicomponent nature underlies the extraordinary mechanical properties of spider dragline silk.</title>
        <authorList>
            <person name="Kono N."/>
            <person name="Nakamura H."/>
            <person name="Mori M."/>
            <person name="Yoshida Y."/>
            <person name="Ohtoshi R."/>
            <person name="Malay A.D."/>
            <person name="Moran D.A.P."/>
            <person name="Tomita M."/>
            <person name="Numata K."/>
            <person name="Arakawa K."/>
        </authorList>
    </citation>
    <scope>NUCLEOTIDE SEQUENCE</scope>
</reference>
<dbReference type="Gene3D" id="1.25.40.20">
    <property type="entry name" value="Ankyrin repeat-containing domain"/>
    <property type="match status" value="1"/>
</dbReference>
<dbReference type="InterPro" id="IPR051625">
    <property type="entry name" value="Signaling_Regulatory_Domain"/>
</dbReference>
<evidence type="ECO:0000256" key="3">
    <source>
        <dbReference type="ARBA" id="ARBA00022483"/>
    </source>
</evidence>
<evidence type="ECO:0000256" key="2">
    <source>
        <dbReference type="ARBA" id="ARBA00004613"/>
    </source>
</evidence>
<dbReference type="Pfam" id="PF00415">
    <property type="entry name" value="RCC1"/>
    <property type="match status" value="3"/>
</dbReference>
<keyword evidence="10" id="KW-1053">Target membrane</keyword>
<organism evidence="12 13">
    <name type="scientific">Nephila pilipes</name>
    <name type="common">Giant wood spider</name>
    <name type="synonym">Nephila maculata</name>
    <dbReference type="NCBI Taxonomy" id="299642"/>
    <lineage>
        <taxon>Eukaryota</taxon>
        <taxon>Metazoa</taxon>
        <taxon>Ecdysozoa</taxon>
        <taxon>Arthropoda</taxon>
        <taxon>Chelicerata</taxon>
        <taxon>Arachnida</taxon>
        <taxon>Araneae</taxon>
        <taxon>Araneomorphae</taxon>
        <taxon>Entelegynae</taxon>
        <taxon>Araneoidea</taxon>
        <taxon>Nephilidae</taxon>
        <taxon>Nephila</taxon>
    </lineage>
</organism>
<keyword evidence="9" id="KW-0638">Presynaptic neurotoxin</keyword>
<evidence type="ECO:0000256" key="1">
    <source>
        <dbReference type="ARBA" id="ARBA00004175"/>
    </source>
</evidence>
<keyword evidence="4" id="KW-0964">Secreted</keyword>
<dbReference type="Gene3D" id="2.130.10.30">
    <property type="entry name" value="Regulator of chromosome condensation 1/beta-lactamase-inhibitor protein II"/>
    <property type="match status" value="1"/>
</dbReference>
<accession>A0A8X6JQX2</accession>
<keyword evidence="6" id="KW-0800">Toxin</keyword>
<evidence type="ECO:0000256" key="4">
    <source>
        <dbReference type="ARBA" id="ARBA00022525"/>
    </source>
</evidence>
<feature type="repeat" description="RCC1" evidence="11">
    <location>
        <begin position="198"/>
        <end position="249"/>
    </location>
</feature>
<comment type="caution">
    <text evidence="12">The sequence shown here is derived from an EMBL/GenBank/DDBJ whole genome shotgun (WGS) entry which is preliminary data.</text>
</comment>